<dbReference type="EMBL" id="BSVA01000001">
    <property type="protein sequence ID" value="GMA89843.1"/>
    <property type="molecule type" value="Genomic_DNA"/>
</dbReference>
<proteinExistence type="predicted"/>
<feature type="region of interest" description="Disordered" evidence="1">
    <location>
        <begin position="1"/>
        <end position="30"/>
    </location>
</feature>
<protein>
    <submittedName>
        <fullName evidence="2">Uncharacterized protein</fullName>
    </submittedName>
</protein>
<reference evidence="3" key="1">
    <citation type="journal article" date="2019" name="Int. J. Syst. Evol. Microbiol.">
        <title>The Global Catalogue of Microorganisms (GCM) 10K type strain sequencing project: providing services to taxonomists for standard genome sequencing and annotation.</title>
        <authorList>
            <consortium name="The Broad Institute Genomics Platform"/>
            <consortium name="The Broad Institute Genome Sequencing Center for Infectious Disease"/>
            <person name="Wu L."/>
            <person name="Ma J."/>
        </authorList>
    </citation>
    <scope>NUCLEOTIDE SEQUENCE [LARGE SCALE GENOMIC DNA]</scope>
    <source>
        <strain evidence="3">NBRC 108755</strain>
    </source>
</reference>
<dbReference type="Proteomes" id="UP001157069">
    <property type="component" value="Unassembled WGS sequence"/>
</dbReference>
<accession>A0ABQ6JP28</accession>
<name>A0ABQ6JP28_9MICO</name>
<keyword evidence="3" id="KW-1185">Reference proteome</keyword>
<feature type="compositionally biased region" description="Basic and acidic residues" evidence="1">
    <location>
        <begin position="70"/>
        <end position="87"/>
    </location>
</feature>
<evidence type="ECO:0000256" key="1">
    <source>
        <dbReference type="SAM" id="MobiDB-lite"/>
    </source>
</evidence>
<comment type="caution">
    <text evidence="2">The sequence shown here is derived from an EMBL/GenBank/DDBJ whole genome shotgun (WGS) entry which is preliminary data.</text>
</comment>
<organism evidence="2 3">
    <name type="scientific">Homoserinibacter gongjuensis</name>
    <dbReference type="NCBI Taxonomy" id="1162968"/>
    <lineage>
        <taxon>Bacteria</taxon>
        <taxon>Bacillati</taxon>
        <taxon>Actinomycetota</taxon>
        <taxon>Actinomycetes</taxon>
        <taxon>Micrococcales</taxon>
        <taxon>Microbacteriaceae</taxon>
        <taxon>Homoserinibacter</taxon>
    </lineage>
</organism>
<gene>
    <name evidence="2" type="ORF">GCM10025869_03720</name>
</gene>
<sequence>MRPARALQAARAARPPLEQPPAGRTPDGIHDARARGVAVLLLVVGDHEHPDAERISRLDEARGEVLGGGLHDHELDRELREPHRELVAPEQRMSTS</sequence>
<evidence type="ECO:0000313" key="2">
    <source>
        <dbReference type="EMBL" id="GMA89843.1"/>
    </source>
</evidence>
<evidence type="ECO:0000313" key="3">
    <source>
        <dbReference type="Proteomes" id="UP001157069"/>
    </source>
</evidence>
<feature type="compositionally biased region" description="Low complexity" evidence="1">
    <location>
        <begin position="1"/>
        <end position="22"/>
    </location>
</feature>
<feature type="region of interest" description="Disordered" evidence="1">
    <location>
        <begin position="67"/>
        <end position="96"/>
    </location>
</feature>